<protein>
    <recommendedName>
        <fullName evidence="4">DUF2934 domain-containing protein</fullName>
    </recommendedName>
</protein>
<sequence length="178" mass="19411">MSTKLREAFEHWASDEGKSPEAVKRNPDGHYRLGSTNMYWRAWQAAWQAAQAALSAEGQGREGWVPVSQRLPVYGEGRRVVVHTDGYDFAGEQFFDIKADALTECGDEDLPHCGDREVAARASHWIYVEDLAHRITAPPPVSGEGGGGPPSGQGPHRESSSSVEASRQVVPGEEVRDG</sequence>
<comment type="caution">
    <text evidence="2">The sequence shown here is derived from an EMBL/GenBank/DDBJ whole genome shotgun (WGS) entry which is preliminary data.</text>
</comment>
<dbReference type="EMBL" id="JAAAXJ010000005">
    <property type="protein sequence ID" value="NBJ25118.1"/>
    <property type="molecule type" value="Genomic_DNA"/>
</dbReference>
<reference evidence="2 3" key="1">
    <citation type="submission" date="2020-01" db="EMBL/GenBank/DDBJ databases">
        <title>Microvirga sp. nov., an arsenate reduction bacterium isolated from Tibet hotspring sediments.</title>
        <authorList>
            <person name="Yuan C.-G."/>
        </authorList>
    </citation>
    <scope>NUCLEOTIDE SEQUENCE [LARGE SCALE GENOMIC DNA]</scope>
    <source>
        <strain evidence="2 3">SYSU G3D203</strain>
    </source>
</reference>
<dbReference type="RefSeq" id="WP_161725866.1">
    <property type="nucleotide sequence ID" value="NZ_JAAAXI010000025.1"/>
</dbReference>
<gene>
    <name evidence="2" type="ORF">GR303_12240</name>
</gene>
<dbReference type="Proteomes" id="UP000818323">
    <property type="component" value="Unassembled WGS sequence"/>
</dbReference>
<organism evidence="2 3">
    <name type="scientific">Microvirga arsenatis</name>
    <dbReference type="NCBI Taxonomy" id="2692265"/>
    <lineage>
        <taxon>Bacteria</taxon>
        <taxon>Pseudomonadati</taxon>
        <taxon>Pseudomonadota</taxon>
        <taxon>Alphaproteobacteria</taxon>
        <taxon>Hyphomicrobiales</taxon>
        <taxon>Methylobacteriaceae</taxon>
        <taxon>Microvirga</taxon>
    </lineage>
</organism>
<name>A0ABW9YXK1_9HYPH</name>
<evidence type="ECO:0000313" key="2">
    <source>
        <dbReference type="EMBL" id="NBJ25118.1"/>
    </source>
</evidence>
<dbReference type="InterPro" id="IPR058601">
    <property type="entry name" value="Phage_phiTE_015-like"/>
</dbReference>
<proteinExistence type="predicted"/>
<dbReference type="Pfam" id="PF26207">
    <property type="entry name" value="Phage_phiTE_015"/>
    <property type="match status" value="1"/>
</dbReference>
<evidence type="ECO:0008006" key="4">
    <source>
        <dbReference type="Google" id="ProtNLM"/>
    </source>
</evidence>
<evidence type="ECO:0000256" key="1">
    <source>
        <dbReference type="SAM" id="MobiDB-lite"/>
    </source>
</evidence>
<keyword evidence="3" id="KW-1185">Reference proteome</keyword>
<accession>A0ABW9YXK1</accession>
<evidence type="ECO:0000313" key="3">
    <source>
        <dbReference type="Proteomes" id="UP000818323"/>
    </source>
</evidence>
<feature type="region of interest" description="Disordered" evidence="1">
    <location>
        <begin position="136"/>
        <end position="178"/>
    </location>
</feature>